<reference evidence="1" key="1">
    <citation type="submission" date="2020-02" db="EMBL/GenBank/DDBJ databases">
        <authorList>
            <person name="Meier V. D."/>
        </authorList>
    </citation>
    <scope>NUCLEOTIDE SEQUENCE</scope>
    <source>
        <strain evidence="1">AVDCRST_MAG28</strain>
    </source>
</reference>
<sequence length="49" mass="5779">MRKRCTGEKAKGELWKIRARVGELHERRGETEEARRAFSRAAQILKRLV</sequence>
<proteinExistence type="predicted"/>
<dbReference type="AlphaFoldDB" id="A0A6J4R987"/>
<accession>A0A6J4R987</accession>
<evidence type="ECO:0008006" key="2">
    <source>
        <dbReference type="Google" id="ProtNLM"/>
    </source>
</evidence>
<protein>
    <recommendedName>
        <fullName evidence="2">Tetratricopeptide repeat protein</fullName>
    </recommendedName>
</protein>
<evidence type="ECO:0000313" key="1">
    <source>
        <dbReference type="EMBL" id="CAA9467725.1"/>
    </source>
</evidence>
<name>A0A6J4R987_9ACTN</name>
<gene>
    <name evidence="1" type="ORF">AVDCRST_MAG28-4272</name>
</gene>
<organism evidence="1">
    <name type="scientific">uncultured Rubrobacteraceae bacterium</name>
    <dbReference type="NCBI Taxonomy" id="349277"/>
    <lineage>
        <taxon>Bacteria</taxon>
        <taxon>Bacillati</taxon>
        <taxon>Actinomycetota</taxon>
        <taxon>Rubrobacteria</taxon>
        <taxon>Rubrobacterales</taxon>
        <taxon>Rubrobacteraceae</taxon>
        <taxon>environmental samples</taxon>
    </lineage>
</organism>
<dbReference type="EMBL" id="CADCVE010000112">
    <property type="protein sequence ID" value="CAA9467725.1"/>
    <property type="molecule type" value="Genomic_DNA"/>
</dbReference>